<dbReference type="PANTHER" id="PTHR24305">
    <property type="entry name" value="CYTOCHROME P450"/>
    <property type="match status" value="1"/>
</dbReference>
<dbReference type="CDD" id="cd00302">
    <property type="entry name" value="cytochrome_P450"/>
    <property type="match status" value="1"/>
</dbReference>
<dbReference type="Gene3D" id="1.10.630.10">
    <property type="entry name" value="Cytochrome P450"/>
    <property type="match status" value="1"/>
</dbReference>
<comment type="cofactor">
    <cofactor evidence="1">
        <name>heme</name>
        <dbReference type="ChEBI" id="CHEBI:30413"/>
    </cofactor>
</comment>
<organism evidence="5 6">
    <name type="scientific">Coccomyxa viridis</name>
    <dbReference type="NCBI Taxonomy" id="1274662"/>
    <lineage>
        <taxon>Eukaryota</taxon>
        <taxon>Viridiplantae</taxon>
        <taxon>Chlorophyta</taxon>
        <taxon>core chlorophytes</taxon>
        <taxon>Trebouxiophyceae</taxon>
        <taxon>Trebouxiophyceae incertae sedis</taxon>
        <taxon>Coccomyxaceae</taxon>
        <taxon>Coccomyxa</taxon>
    </lineage>
</organism>
<dbReference type="Proteomes" id="UP001497392">
    <property type="component" value="Unassembled WGS sequence"/>
</dbReference>
<dbReference type="InterPro" id="IPR002401">
    <property type="entry name" value="Cyt_P450_E_grp-I"/>
</dbReference>
<dbReference type="EMBL" id="CAXHTA020000005">
    <property type="protein sequence ID" value="CAL5221636.1"/>
    <property type="molecule type" value="Genomic_DNA"/>
</dbReference>
<keyword evidence="3" id="KW-0503">Monooxygenase</keyword>
<evidence type="ECO:0000313" key="5">
    <source>
        <dbReference type="EMBL" id="CAL5221636.1"/>
    </source>
</evidence>
<evidence type="ECO:0000256" key="1">
    <source>
        <dbReference type="ARBA" id="ARBA00001971"/>
    </source>
</evidence>
<protein>
    <submittedName>
        <fullName evidence="5">G3860 protein</fullName>
    </submittedName>
</protein>
<dbReference type="Pfam" id="PF00067">
    <property type="entry name" value="p450"/>
    <property type="match status" value="1"/>
</dbReference>
<evidence type="ECO:0000256" key="2">
    <source>
        <dbReference type="ARBA" id="ARBA00010617"/>
    </source>
</evidence>
<keyword evidence="4" id="KW-1133">Transmembrane helix</keyword>
<dbReference type="InterPro" id="IPR036396">
    <property type="entry name" value="Cyt_P450_sf"/>
</dbReference>
<keyword evidence="3" id="KW-0560">Oxidoreductase</keyword>
<keyword evidence="4" id="KW-0472">Membrane</keyword>
<sequence length="557" mass="61481">MVTQPAAWPTGKDRVSDDSVYGLAVAVSIATIVLTAFFSRYVQAVIAWFQAGRLLRRQFPSPPVDNIIAGHAVAMQSPKNHRWLSDTYRQLGPLFYVRLAHNHVVFVSDPALLPIMFDRALYPPNANILDRPVEEFLVQMDAMTSGSGHSNMLTDKTGSDLWRLVRKGVAPAFNPQNIRQGFTYVLEAVDQLMAALKERGSEKAVDLDDAAQRVSMEVIGKVGFGKCFGAMESLDHPAEGDAFKVIATGFEEVAKRLSNPVRKYMLWDQGVRKGNEAFKAFHQIIRNLLREVQARGPPAEDDPTIAGHLLRLRDQKGQPLSDDRLHAEFSAMFIGGTDTSGHTIANTLYFISQHPEAERRIEAELDSLGFLVTSTRKNPKRMEYADLSKLTYLSGAIKESMRMMAVVGTGVGRVVNEQMQLGKHTIPKGTILWAPIQAIQSSPTLWDKPDSFVPERWLEEDAEFWKGPANGSASSGDKSAEVVRGRRYLPFGDGVRSCVGQSLAKMNYTATLALLLSHFSFRLADRMGGAEGVAAAEVSRITVAPKDGMWMHAVPRG</sequence>
<name>A0ABP1FQE7_9CHLO</name>
<comment type="similarity">
    <text evidence="2 3">Belongs to the cytochrome P450 family.</text>
</comment>
<dbReference type="PRINTS" id="PR00463">
    <property type="entry name" value="EP450I"/>
</dbReference>
<dbReference type="PROSITE" id="PS00086">
    <property type="entry name" value="CYTOCHROME_P450"/>
    <property type="match status" value="1"/>
</dbReference>
<keyword evidence="3" id="KW-0479">Metal-binding</keyword>
<dbReference type="PANTHER" id="PTHR24305:SF166">
    <property type="entry name" value="CYTOCHROME P450 12A4, MITOCHONDRIAL-RELATED"/>
    <property type="match status" value="1"/>
</dbReference>
<gene>
    <name evidence="5" type="primary">g3860</name>
    <name evidence="5" type="ORF">VP750_LOCUS3295</name>
</gene>
<evidence type="ECO:0000313" key="6">
    <source>
        <dbReference type="Proteomes" id="UP001497392"/>
    </source>
</evidence>
<dbReference type="SUPFAM" id="SSF48264">
    <property type="entry name" value="Cytochrome P450"/>
    <property type="match status" value="1"/>
</dbReference>
<comment type="caution">
    <text evidence="5">The sequence shown here is derived from an EMBL/GenBank/DDBJ whole genome shotgun (WGS) entry which is preliminary data.</text>
</comment>
<proteinExistence type="inferred from homology"/>
<dbReference type="PRINTS" id="PR00385">
    <property type="entry name" value="P450"/>
</dbReference>
<evidence type="ECO:0000256" key="3">
    <source>
        <dbReference type="RuleBase" id="RU000461"/>
    </source>
</evidence>
<keyword evidence="4" id="KW-0812">Transmembrane</keyword>
<accession>A0ABP1FQE7</accession>
<evidence type="ECO:0000256" key="4">
    <source>
        <dbReference type="SAM" id="Phobius"/>
    </source>
</evidence>
<keyword evidence="3" id="KW-0349">Heme</keyword>
<feature type="transmembrane region" description="Helical" evidence="4">
    <location>
        <begin position="20"/>
        <end position="49"/>
    </location>
</feature>
<dbReference type="InterPro" id="IPR001128">
    <property type="entry name" value="Cyt_P450"/>
</dbReference>
<keyword evidence="6" id="KW-1185">Reference proteome</keyword>
<dbReference type="InterPro" id="IPR050121">
    <property type="entry name" value="Cytochrome_P450_monoxygenase"/>
</dbReference>
<dbReference type="InterPro" id="IPR017972">
    <property type="entry name" value="Cyt_P450_CS"/>
</dbReference>
<keyword evidence="3" id="KW-0408">Iron</keyword>
<reference evidence="5 6" key="1">
    <citation type="submission" date="2024-06" db="EMBL/GenBank/DDBJ databases">
        <authorList>
            <person name="Kraege A."/>
            <person name="Thomma B."/>
        </authorList>
    </citation>
    <scope>NUCLEOTIDE SEQUENCE [LARGE SCALE GENOMIC DNA]</scope>
</reference>